<reference evidence="8" key="1">
    <citation type="journal article" date="2019" name="Int. J. Syst. Evol. Microbiol.">
        <title>The Global Catalogue of Microorganisms (GCM) 10K type strain sequencing project: providing services to taxonomists for standard genome sequencing and annotation.</title>
        <authorList>
            <consortium name="The Broad Institute Genomics Platform"/>
            <consortium name="The Broad Institute Genome Sequencing Center for Infectious Disease"/>
            <person name="Wu L."/>
            <person name="Ma J."/>
        </authorList>
    </citation>
    <scope>NUCLEOTIDE SEQUENCE [LARGE SCALE GENOMIC DNA]</scope>
    <source>
        <strain evidence="8">CCUG 62221</strain>
    </source>
</reference>
<proteinExistence type="inferred from homology"/>
<keyword evidence="1 6" id="KW-0808">Transferase</keyword>
<feature type="binding site" evidence="6">
    <location>
        <position position="78"/>
    </location>
    <ligand>
        <name>NAD(+)</name>
        <dbReference type="ChEBI" id="CHEBI:57540"/>
    </ligand>
</feature>
<comment type="function">
    <text evidence="6">Involved in the regulation of the intracellular balance of NAD and NADP, and is a key enzyme in the biosynthesis of NADP. Catalyzes specifically the phosphorylation on 2'-hydroxyl of the adenosine moiety of NAD to yield NADP.</text>
</comment>
<dbReference type="Pfam" id="PF20143">
    <property type="entry name" value="NAD_kinase_C"/>
    <property type="match status" value="1"/>
</dbReference>
<protein>
    <recommendedName>
        <fullName evidence="6">NAD kinase</fullName>
        <ecNumber evidence="6">2.7.1.23</ecNumber>
    </recommendedName>
    <alternativeName>
        <fullName evidence="6">ATP-dependent NAD kinase</fullName>
    </alternativeName>
</protein>
<dbReference type="InterPro" id="IPR017438">
    <property type="entry name" value="ATP-NAD_kinase_N"/>
</dbReference>
<sequence length="295" mass="33327">MKVAIYGQYYKVEDKIYIEELLQLLQKNNIEFVIEQQFYSNFKDIIPLKNIKTFSSHKELNSTFDFMFTIGGDGTILRAVTFLRDSNIPIVGINTGRLGFLATVKKEEIAISISLLLKKEYKIRERSLLSISTSSKDSNLNSLNFALNEVSVSRKNTASMITIETYLDNEYLTSYWADGLIIATPTGSTGYSLSCGGPIIAPQAKSFVLTPIAPHNLNARPLVIPDETTIKFTVTGREDKFFLSLDSRIITIESGAEIAVKKANFCLHMIEINQQTFIKTLREKLLWGHDTRNKF</sequence>
<keyword evidence="4 6" id="KW-0520">NAD</keyword>
<keyword evidence="6" id="KW-0067">ATP-binding</keyword>
<keyword evidence="6" id="KW-0547">Nucleotide-binding</keyword>
<evidence type="ECO:0000313" key="7">
    <source>
        <dbReference type="EMBL" id="MFD1294776.1"/>
    </source>
</evidence>
<dbReference type="InterPro" id="IPR016064">
    <property type="entry name" value="NAD/diacylglycerol_kinase_sf"/>
</dbReference>
<dbReference type="Pfam" id="PF01513">
    <property type="entry name" value="NAD_kinase"/>
    <property type="match status" value="1"/>
</dbReference>
<dbReference type="Proteomes" id="UP001597241">
    <property type="component" value="Unassembled WGS sequence"/>
</dbReference>
<feature type="binding site" evidence="6">
    <location>
        <begin position="189"/>
        <end position="194"/>
    </location>
    <ligand>
        <name>NAD(+)</name>
        <dbReference type="ChEBI" id="CHEBI:57540"/>
    </ligand>
</feature>
<feature type="binding site" evidence="6">
    <location>
        <begin position="73"/>
        <end position="74"/>
    </location>
    <ligand>
        <name>NAD(+)</name>
        <dbReference type="ChEBI" id="CHEBI:57540"/>
    </ligand>
</feature>
<feature type="active site" description="Proton acceptor" evidence="6">
    <location>
        <position position="73"/>
    </location>
</feature>
<dbReference type="EMBL" id="JBHTMV010000009">
    <property type="protein sequence ID" value="MFD1294776.1"/>
    <property type="molecule type" value="Genomic_DNA"/>
</dbReference>
<keyword evidence="2 6" id="KW-0418">Kinase</keyword>
<gene>
    <name evidence="6" type="primary">nadK</name>
    <name evidence="7" type="ORF">ACFQ5N_13110</name>
</gene>
<dbReference type="EC" id="2.7.1.23" evidence="6"/>
<evidence type="ECO:0000313" key="8">
    <source>
        <dbReference type="Proteomes" id="UP001597241"/>
    </source>
</evidence>
<accession>A0ABW3WQW2</accession>
<dbReference type="RefSeq" id="WP_386810120.1">
    <property type="nucleotide sequence ID" value="NZ_JBHTMV010000009.1"/>
</dbReference>
<dbReference type="InterPro" id="IPR017437">
    <property type="entry name" value="ATP-NAD_kinase_PpnK-typ_C"/>
</dbReference>
<dbReference type="InterPro" id="IPR002504">
    <property type="entry name" value="NADK"/>
</dbReference>
<dbReference type="GO" id="GO:0003951">
    <property type="term" value="F:NAD+ kinase activity"/>
    <property type="evidence" value="ECO:0007669"/>
    <property type="project" value="UniProtKB-EC"/>
</dbReference>
<dbReference type="Gene3D" id="2.60.200.30">
    <property type="entry name" value="Probable inorganic polyphosphate/atp-NAD kinase, domain 2"/>
    <property type="match status" value="1"/>
</dbReference>
<dbReference type="Gene3D" id="3.40.50.10330">
    <property type="entry name" value="Probable inorganic polyphosphate/atp-NAD kinase, domain 1"/>
    <property type="match status" value="1"/>
</dbReference>
<dbReference type="NCBIfam" id="NF002521">
    <property type="entry name" value="PRK01911.1"/>
    <property type="match status" value="1"/>
</dbReference>
<feature type="binding site" evidence="6">
    <location>
        <begin position="148"/>
        <end position="149"/>
    </location>
    <ligand>
        <name>NAD(+)</name>
        <dbReference type="ChEBI" id="CHEBI:57540"/>
    </ligand>
</feature>
<evidence type="ECO:0000256" key="1">
    <source>
        <dbReference type="ARBA" id="ARBA00022679"/>
    </source>
</evidence>
<dbReference type="PANTHER" id="PTHR20275:SF6">
    <property type="entry name" value="NAD KINASE 2, CHLOROPLASTIC"/>
    <property type="match status" value="1"/>
</dbReference>
<evidence type="ECO:0000256" key="5">
    <source>
        <dbReference type="ARBA" id="ARBA00047925"/>
    </source>
</evidence>
<keyword evidence="6" id="KW-0963">Cytoplasm</keyword>
<evidence type="ECO:0000256" key="6">
    <source>
        <dbReference type="HAMAP-Rule" id="MF_00361"/>
    </source>
</evidence>
<name>A0ABW3WQW2_9FLAO</name>
<dbReference type="PANTHER" id="PTHR20275">
    <property type="entry name" value="NAD KINASE"/>
    <property type="match status" value="1"/>
</dbReference>
<evidence type="ECO:0000256" key="2">
    <source>
        <dbReference type="ARBA" id="ARBA00022777"/>
    </source>
</evidence>
<feature type="binding site" evidence="6">
    <location>
        <position position="213"/>
    </location>
    <ligand>
        <name>NAD(+)</name>
        <dbReference type="ChEBI" id="CHEBI:57540"/>
    </ligand>
</feature>
<evidence type="ECO:0000256" key="4">
    <source>
        <dbReference type="ARBA" id="ARBA00023027"/>
    </source>
</evidence>
<dbReference type="HAMAP" id="MF_00361">
    <property type="entry name" value="NAD_kinase"/>
    <property type="match status" value="1"/>
</dbReference>
<comment type="similarity">
    <text evidence="6">Belongs to the NAD kinase family.</text>
</comment>
<evidence type="ECO:0000256" key="3">
    <source>
        <dbReference type="ARBA" id="ARBA00022857"/>
    </source>
</evidence>
<keyword evidence="8" id="KW-1185">Reference proteome</keyword>
<comment type="catalytic activity">
    <reaction evidence="5 6">
        <text>NAD(+) + ATP = ADP + NADP(+) + H(+)</text>
        <dbReference type="Rhea" id="RHEA:18629"/>
        <dbReference type="ChEBI" id="CHEBI:15378"/>
        <dbReference type="ChEBI" id="CHEBI:30616"/>
        <dbReference type="ChEBI" id="CHEBI:57540"/>
        <dbReference type="ChEBI" id="CHEBI:58349"/>
        <dbReference type="ChEBI" id="CHEBI:456216"/>
        <dbReference type="EC" id="2.7.1.23"/>
    </reaction>
</comment>
<comment type="caution">
    <text evidence="7">The sequence shown here is derived from an EMBL/GenBank/DDBJ whole genome shotgun (WGS) entry which is preliminary data.</text>
</comment>
<dbReference type="SUPFAM" id="SSF111331">
    <property type="entry name" value="NAD kinase/diacylglycerol kinase-like"/>
    <property type="match status" value="1"/>
</dbReference>
<comment type="cofactor">
    <cofactor evidence="6">
        <name>a divalent metal cation</name>
        <dbReference type="ChEBI" id="CHEBI:60240"/>
    </cofactor>
</comment>
<keyword evidence="3 6" id="KW-0521">NADP</keyword>
<organism evidence="7 8">
    <name type="scientific">Lutibacter holmesii</name>
    <dbReference type="NCBI Taxonomy" id="1137985"/>
    <lineage>
        <taxon>Bacteria</taxon>
        <taxon>Pseudomonadati</taxon>
        <taxon>Bacteroidota</taxon>
        <taxon>Flavobacteriia</taxon>
        <taxon>Flavobacteriales</taxon>
        <taxon>Flavobacteriaceae</taxon>
        <taxon>Lutibacter</taxon>
    </lineage>
</organism>
<comment type="caution">
    <text evidence="6">Lacks conserved residue(s) required for the propagation of feature annotation.</text>
</comment>
<comment type="subcellular location">
    <subcellularLocation>
        <location evidence="6">Cytoplasm</location>
    </subcellularLocation>
</comment>
<feature type="binding site" evidence="6">
    <location>
        <position position="178"/>
    </location>
    <ligand>
        <name>NAD(+)</name>
        <dbReference type="ChEBI" id="CHEBI:57540"/>
    </ligand>
</feature>